<sequence>MKQKTTGKTNIWKWLFLLLLSAVLGLGLVLFNRMTTFREDTSQIAIPKEAETKIGTFTTTRNQLNDTVATYLEDYQSKDFSYKLYASNQLVLFEGEYLILGQKIPLYIYFQPSKLADGSVLLTVSEVSAGTLGLPSAEILTYLKKNYKLPNFITVDVNKSAIHIHTTKITNDLGIYVKANTIDLYNDQIIFDIYRKK</sequence>
<dbReference type="Proteomes" id="UP000281771">
    <property type="component" value="Unassembled WGS sequence"/>
</dbReference>
<proteinExistence type="predicted"/>
<organism evidence="1 2">
    <name type="scientific">Streptococcus minor</name>
    <dbReference type="NCBI Taxonomy" id="229549"/>
    <lineage>
        <taxon>Bacteria</taxon>
        <taxon>Bacillati</taxon>
        <taxon>Bacillota</taxon>
        <taxon>Bacilli</taxon>
        <taxon>Lactobacillales</taxon>
        <taxon>Streptococcaceae</taxon>
        <taxon>Streptococcus</taxon>
    </lineage>
</organism>
<dbReference type="InterPro" id="IPR018672">
    <property type="entry name" value="DUF2140"/>
</dbReference>
<accession>A0A3P1VEV9</accession>
<dbReference type="EMBL" id="RQZA01000001">
    <property type="protein sequence ID" value="RRD32724.1"/>
    <property type="molecule type" value="Genomic_DNA"/>
</dbReference>
<reference evidence="1 2" key="1">
    <citation type="submission" date="2018-11" db="EMBL/GenBank/DDBJ databases">
        <title>Genomes From Bacteria Associated with the Canine Oral Cavity: a Test Case for Automated Genome-Based Taxonomic Assignment.</title>
        <authorList>
            <person name="Coil D.A."/>
            <person name="Jospin G."/>
            <person name="Darling A.E."/>
            <person name="Wallis C."/>
            <person name="Davis I.J."/>
            <person name="Harris S."/>
            <person name="Eisen J.A."/>
            <person name="Holcombe L.J."/>
            <person name="O'Flynn C."/>
        </authorList>
    </citation>
    <scope>NUCLEOTIDE SEQUENCE [LARGE SCALE GENOMIC DNA]</scope>
    <source>
        <strain evidence="1 2">OH4621_COT-116</strain>
    </source>
</reference>
<protein>
    <submittedName>
        <fullName evidence="1">DUF2140 family protein</fullName>
    </submittedName>
</protein>
<dbReference type="Pfam" id="PF09911">
    <property type="entry name" value="DUF2140"/>
    <property type="match status" value="1"/>
</dbReference>
<evidence type="ECO:0000313" key="2">
    <source>
        <dbReference type="Proteomes" id="UP000281771"/>
    </source>
</evidence>
<dbReference type="STRING" id="1123309.GCA_000377005_01816"/>
<gene>
    <name evidence="1" type="ORF">EII38_03020</name>
</gene>
<name>A0A3P1VEV9_9STRE</name>
<dbReference type="RefSeq" id="WP_124775906.1">
    <property type="nucleotide sequence ID" value="NZ_RQZA01000001.1"/>
</dbReference>
<comment type="caution">
    <text evidence="1">The sequence shown here is derived from an EMBL/GenBank/DDBJ whole genome shotgun (WGS) entry which is preliminary data.</text>
</comment>
<keyword evidence="2" id="KW-1185">Reference proteome</keyword>
<dbReference type="AlphaFoldDB" id="A0A3P1VEV9"/>
<evidence type="ECO:0000313" key="1">
    <source>
        <dbReference type="EMBL" id="RRD32724.1"/>
    </source>
</evidence>